<evidence type="ECO:0000256" key="1">
    <source>
        <dbReference type="SAM" id="MobiDB-lite"/>
    </source>
</evidence>
<evidence type="ECO:0000313" key="2">
    <source>
        <dbReference type="EMBL" id="CAB4755435.1"/>
    </source>
</evidence>
<dbReference type="AlphaFoldDB" id="A0A6J6U7U4"/>
<proteinExistence type="predicted"/>
<organism evidence="2">
    <name type="scientific">freshwater metagenome</name>
    <dbReference type="NCBI Taxonomy" id="449393"/>
    <lineage>
        <taxon>unclassified sequences</taxon>
        <taxon>metagenomes</taxon>
        <taxon>ecological metagenomes</taxon>
    </lineage>
</organism>
<protein>
    <submittedName>
        <fullName evidence="2">Unannotated protein</fullName>
    </submittedName>
</protein>
<sequence length="180" mass="19656">MPSLIAFSSPAWGPAPVTTVPRTIAIPQKMRRTHLRRAVIAPNPPASGLLEPSIAARTRWLRTTALVMSTMETRKCSMFEYGFRPVRTTTPPITICASTPATSPHESKVRFRIRGLSKSDIPTAAMTAIVTTPVKRRLICSIAACVEETSTNLDELHAGQSTHPSPEPVRRTSDPLTMIT</sequence>
<reference evidence="2" key="1">
    <citation type="submission" date="2020-05" db="EMBL/GenBank/DDBJ databases">
        <authorList>
            <person name="Chiriac C."/>
            <person name="Salcher M."/>
            <person name="Ghai R."/>
            <person name="Kavagutti S V."/>
        </authorList>
    </citation>
    <scope>NUCLEOTIDE SEQUENCE</scope>
</reference>
<name>A0A6J6U7U4_9ZZZZ</name>
<dbReference type="EMBL" id="CAEZZM010000010">
    <property type="protein sequence ID" value="CAB4755435.1"/>
    <property type="molecule type" value="Genomic_DNA"/>
</dbReference>
<feature type="compositionally biased region" description="Polar residues" evidence="1">
    <location>
        <begin position="155"/>
        <end position="164"/>
    </location>
</feature>
<feature type="region of interest" description="Disordered" evidence="1">
    <location>
        <begin position="155"/>
        <end position="180"/>
    </location>
</feature>
<accession>A0A6J6U7U4</accession>
<gene>
    <name evidence="2" type="ORF">UFOPK2872_00186</name>
</gene>